<dbReference type="RefSeq" id="WP_134435963.1">
    <property type="nucleotide sequence ID" value="NZ_SOML01000003.1"/>
</dbReference>
<evidence type="ECO:0000256" key="1">
    <source>
        <dbReference type="SAM" id="SignalP"/>
    </source>
</evidence>
<proteinExistence type="predicted"/>
<evidence type="ECO:0000313" key="3">
    <source>
        <dbReference type="Proteomes" id="UP000297861"/>
    </source>
</evidence>
<feature type="chain" id="PRO_5021468641" evidence="1">
    <location>
        <begin position="25"/>
        <end position="548"/>
    </location>
</feature>
<keyword evidence="1" id="KW-0732">Signal</keyword>
<dbReference type="AlphaFoldDB" id="A0A4Y8L5Q6"/>
<feature type="signal peptide" evidence="1">
    <location>
        <begin position="1"/>
        <end position="24"/>
    </location>
</feature>
<sequence length="548" mass="59942">MKMGFYFRCITLMTLSTIFCIACTDDSAMTEDVSGLSAISLRSSYDNYFNYEDSAQIKMTNESGIGVMKRLPWQYGIPNAGVPESWCDPNIESSDKSKKKYTEANGWELVYSNVREATAFKYIALYNRYTGLLRFFMCIFAEPGGSGSSSSMWGVYINNSTSLLNFTYKYAKGINDKAASPSFITTPVGNFSNNVFSGVGLQNGVWYGMEIECAYDPSISSSSAHTLTLMGRAVDETITVGNIVSTGTINGSIKGTMPTSSINLSFSDMFNDKSTDKSVNINNNQGVVSLGETIDKGISKNDSFFTGLWNNIKSNASKWIASGLESGAKKGLEAILTQGGSVIGDAIGGLFNSLIGGGKKEADLKVELNLNVKSDVKLTSTKITQGWSDIILPLPGSGSSSNAIYNKTLGVWNLEETPWVDVNVLTEIGESPKVKLYRYSYSMEMATIKLNPEISNLFSLENIHQELILKGGSTMPLSGPMVPYAYQDSTKYYAVSGLESTSAYPRASQLQGFIPDFLAKVSFDLIHKTTNEKYSFSRYFAVNKRYNP</sequence>
<protein>
    <submittedName>
        <fullName evidence="2">Uncharacterized protein</fullName>
    </submittedName>
</protein>
<comment type="caution">
    <text evidence="2">The sequence shown here is derived from an EMBL/GenBank/DDBJ whole genome shotgun (WGS) entry which is preliminary data.</text>
</comment>
<organism evidence="2 3">
    <name type="scientific">Dysgonomonas capnocytophagoides</name>
    <dbReference type="NCBI Taxonomy" id="45254"/>
    <lineage>
        <taxon>Bacteria</taxon>
        <taxon>Pseudomonadati</taxon>
        <taxon>Bacteroidota</taxon>
        <taxon>Bacteroidia</taxon>
        <taxon>Bacteroidales</taxon>
        <taxon>Dysgonomonadaceae</taxon>
        <taxon>Dysgonomonas</taxon>
    </lineage>
</organism>
<dbReference type="EMBL" id="SOML01000003">
    <property type="protein sequence ID" value="TFD97494.1"/>
    <property type="molecule type" value="Genomic_DNA"/>
</dbReference>
<accession>A0A4Y8L5Q6</accession>
<dbReference type="OrthoDB" id="998121at2"/>
<evidence type="ECO:0000313" key="2">
    <source>
        <dbReference type="EMBL" id="TFD97494.1"/>
    </source>
</evidence>
<reference evidence="2 3" key="1">
    <citation type="submission" date="2019-03" db="EMBL/GenBank/DDBJ databases">
        <title>San Antonio Military Medical Center submission to MRSN (WRAIR), pending publication.</title>
        <authorList>
            <person name="Blyth D.M."/>
            <person name="Mccarthy S.L."/>
            <person name="Schall S.E."/>
            <person name="Stam J.A."/>
            <person name="Ong A.C."/>
            <person name="Mcgann P.T."/>
        </authorList>
    </citation>
    <scope>NUCLEOTIDE SEQUENCE [LARGE SCALE GENOMIC DNA]</scope>
    <source>
        <strain evidence="2 3">MRSN571793</strain>
    </source>
</reference>
<keyword evidence="3" id="KW-1185">Reference proteome</keyword>
<gene>
    <name evidence="2" type="ORF">E2605_07460</name>
</gene>
<dbReference type="Proteomes" id="UP000297861">
    <property type="component" value="Unassembled WGS sequence"/>
</dbReference>
<name>A0A4Y8L5Q6_9BACT</name>